<gene>
    <name evidence="1" type="ORF">P4T90_11140</name>
</gene>
<organism evidence="1 2">
    <name type="scientific">Heyndrickxia acidicola</name>
    <dbReference type="NCBI Taxonomy" id="209389"/>
    <lineage>
        <taxon>Bacteria</taxon>
        <taxon>Bacillati</taxon>
        <taxon>Bacillota</taxon>
        <taxon>Bacilli</taxon>
        <taxon>Bacillales</taxon>
        <taxon>Bacillaceae</taxon>
        <taxon>Heyndrickxia</taxon>
    </lineage>
</organism>
<evidence type="ECO:0000313" key="2">
    <source>
        <dbReference type="Proteomes" id="UP001341444"/>
    </source>
</evidence>
<keyword evidence="2" id="KW-1185">Reference proteome</keyword>
<name>A0ABU6MG24_9BACI</name>
<sequence>MHVVHFVENQSVVLSQLRKQAPSVNEEIKIKGRKGKIVDVKQIEENIVQAHVLLEKISKAQPAAVDNKKKKR</sequence>
<dbReference type="Proteomes" id="UP001341444">
    <property type="component" value="Unassembled WGS sequence"/>
</dbReference>
<proteinExistence type="predicted"/>
<evidence type="ECO:0008006" key="3">
    <source>
        <dbReference type="Google" id="ProtNLM"/>
    </source>
</evidence>
<accession>A0ABU6MG24</accession>
<protein>
    <recommendedName>
        <fullName evidence="3">Preprotein translocase subunit SecA</fullName>
    </recommendedName>
</protein>
<comment type="caution">
    <text evidence="1">The sequence shown here is derived from an EMBL/GenBank/DDBJ whole genome shotgun (WGS) entry which is preliminary data.</text>
</comment>
<dbReference type="EMBL" id="JARMAB010000013">
    <property type="protein sequence ID" value="MED1203626.1"/>
    <property type="molecule type" value="Genomic_DNA"/>
</dbReference>
<evidence type="ECO:0000313" key="1">
    <source>
        <dbReference type="EMBL" id="MED1203626.1"/>
    </source>
</evidence>
<reference evidence="1 2" key="1">
    <citation type="submission" date="2023-03" db="EMBL/GenBank/DDBJ databases">
        <title>Bacillus Genome Sequencing.</title>
        <authorList>
            <person name="Dunlap C."/>
        </authorList>
    </citation>
    <scope>NUCLEOTIDE SEQUENCE [LARGE SCALE GENOMIC DNA]</scope>
    <source>
        <strain evidence="1 2">B-23453</strain>
    </source>
</reference>
<dbReference type="RefSeq" id="WP_066271339.1">
    <property type="nucleotide sequence ID" value="NZ_JARMAB010000013.1"/>
</dbReference>